<dbReference type="InterPro" id="IPR050597">
    <property type="entry name" value="Cytochrome_c_Oxidase_Subunit"/>
</dbReference>
<dbReference type="EMBL" id="CADIJO010000015">
    <property type="protein sequence ID" value="CAB3722611.1"/>
    <property type="molecule type" value="Genomic_DNA"/>
</dbReference>
<protein>
    <recommendedName>
        <fullName evidence="6">Cytochrome c domain-containing protein</fullName>
    </recommendedName>
</protein>
<proteinExistence type="predicted"/>
<dbReference type="GO" id="GO:0046872">
    <property type="term" value="F:metal ion binding"/>
    <property type="evidence" value="ECO:0007669"/>
    <property type="project" value="UniProtKB-KW"/>
</dbReference>
<evidence type="ECO:0000256" key="4">
    <source>
        <dbReference type="PROSITE-ProRule" id="PRU00433"/>
    </source>
</evidence>
<dbReference type="PROSITE" id="PS51007">
    <property type="entry name" value="CYTC"/>
    <property type="match status" value="1"/>
</dbReference>
<evidence type="ECO:0000256" key="5">
    <source>
        <dbReference type="SAM" id="SignalP"/>
    </source>
</evidence>
<dbReference type="AlphaFoldDB" id="A0A6S7AAP9"/>
<keyword evidence="5" id="KW-0732">Signal</keyword>
<feature type="chain" id="PRO_5028806787" description="Cytochrome c domain-containing protein" evidence="5">
    <location>
        <begin position="48"/>
        <end position="259"/>
    </location>
</feature>
<dbReference type="GO" id="GO:0009055">
    <property type="term" value="F:electron transfer activity"/>
    <property type="evidence" value="ECO:0007669"/>
    <property type="project" value="InterPro"/>
</dbReference>
<gene>
    <name evidence="7" type="ORF">LMG3458_04099</name>
</gene>
<dbReference type="PANTHER" id="PTHR33751">
    <property type="entry name" value="CBB3-TYPE CYTOCHROME C OXIDASE SUBUNIT FIXP"/>
    <property type="match status" value="1"/>
</dbReference>
<dbReference type="InterPro" id="IPR036909">
    <property type="entry name" value="Cyt_c-like_dom_sf"/>
</dbReference>
<name>A0A6S7AAP9_9BURK</name>
<evidence type="ECO:0000256" key="1">
    <source>
        <dbReference type="ARBA" id="ARBA00022617"/>
    </source>
</evidence>
<feature type="signal peptide" evidence="5">
    <location>
        <begin position="1"/>
        <end position="47"/>
    </location>
</feature>
<reference evidence="7 8" key="1">
    <citation type="submission" date="2020-04" db="EMBL/GenBank/DDBJ databases">
        <authorList>
            <person name="De Canck E."/>
        </authorList>
    </citation>
    <scope>NUCLEOTIDE SEQUENCE [LARGE SCALE GENOMIC DNA]</scope>
    <source>
        <strain evidence="7 8">LMG 3458</strain>
    </source>
</reference>
<dbReference type="Gene3D" id="1.10.760.10">
    <property type="entry name" value="Cytochrome c-like domain"/>
    <property type="match status" value="2"/>
</dbReference>
<dbReference type="PANTHER" id="PTHR33751:SF11">
    <property type="entry name" value="BLL4483 PROTEIN"/>
    <property type="match status" value="1"/>
</dbReference>
<evidence type="ECO:0000313" key="8">
    <source>
        <dbReference type="Proteomes" id="UP000494111"/>
    </source>
</evidence>
<keyword evidence="1 4" id="KW-0349">Heme</keyword>
<organism evidence="7 8">
    <name type="scientific">Achromobacter deleyi</name>
    <dbReference type="NCBI Taxonomy" id="1353891"/>
    <lineage>
        <taxon>Bacteria</taxon>
        <taxon>Pseudomonadati</taxon>
        <taxon>Pseudomonadota</taxon>
        <taxon>Betaproteobacteria</taxon>
        <taxon>Burkholderiales</taxon>
        <taxon>Alcaligenaceae</taxon>
        <taxon>Achromobacter</taxon>
    </lineage>
</organism>
<dbReference type="Pfam" id="PF13442">
    <property type="entry name" value="Cytochrome_CBB3"/>
    <property type="match status" value="2"/>
</dbReference>
<feature type="domain" description="Cytochrome c" evidence="6">
    <location>
        <begin position="48"/>
        <end position="241"/>
    </location>
</feature>
<keyword evidence="3 4" id="KW-0408">Iron</keyword>
<dbReference type="SUPFAM" id="SSF46626">
    <property type="entry name" value="Cytochrome c"/>
    <property type="match status" value="2"/>
</dbReference>
<evidence type="ECO:0000256" key="3">
    <source>
        <dbReference type="ARBA" id="ARBA00023004"/>
    </source>
</evidence>
<evidence type="ECO:0000256" key="2">
    <source>
        <dbReference type="ARBA" id="ARBA00022723"/>
    </source>
</evidence>
<accession>A0A6S7AAP9</accession>
<dbReference type="InterPro" id="IPR009056">
    <property type="entry name" value="Cyt_c-like_dom"/>
</dbReference>
<sequence>MPSRPLSSRPQSLRPLPIRLQPFFLRSCTVARWAGALALGASALANAQSAPDGQQISTQGANGAPACVTCHGAKGEGNAVAGFPHLAGMGAAYLAEQLEAMANGSRVSPVMAATAKALNPAQRQAVAQYYAQLPSPLNIDRLAATAQPPAKADDTGAWLANRGAWDKNVPACNQCHGPGGIGVGANFPSLAGQPAAYIAGQLRAWRQGQRPPGPLGLMPAVATRLTDAEIDAVSAYYAGLPKAADLLAAQATPAAGAKP</sequence>
<keyword evidence="2 4" id="KW-0479">Metal-binding</keyword>
<evidence type="ECO:0000259" key="6">
    <source>
        <dbReference type="PROSITE" id="PS51007"/>
    </source>
</evidence>
<dbReference type="GO" id="GO:0020037">
    <property type="term" value="F:heme binding"/>
    <property type="evidence" value="ECO:0007669"/>
    <property type="project" value="InterPro"/>
</dbReference>
<evidence type="ECO:0000313" key="7">
    <source>
        <dbReference type="EMBL" id="CAB3722611.1"/>
    </source>
</evidence>
<dbReference type="Proteomes" id="UP000494111">
    <property type="component" value="Unassembled WGS sequence"/>
</dbReference>